<proteinExistence type="predicted"/>
<gene>
    <name evidence="1" type="ORF">EWM64_g4474</name>
</gene>
<accession>A0A4Z0A1E3</accession>
<organism evidence="1 2">
    <name type="scientific">Hericium alpestre</name>
    <dbReference type="NCBI Taxonomy" id="135208"/>
    <lineage>
        <taxon>Eukaryota</taxon>
        <taxon>Fungi</taxon>
        <taxon>Dikarya</taxon>
        <taxon>Basidiomycota</taxon>
        <taxon>Agaricomycotina</taxon>
        <taxon>Agaricomycetes</taxon>
        <taxon>Russulales</taxon>
        <taxon>Hericiaceae</taxon>
        <taxon>Hericium</taxon>
    </lineage>
</organism>
<protein>
    <submittedName>
        <fullName evidence="1">Uncharacterized protein</fullName>
    </submittedName>
</protein>
<dbReference type="Proteomes" id="UP000298061">
    <property type="component" value="Unassembled WGS sequence"/>
</dbReference>
<dbReference type="AlphaFoldDB" id="A0A4Z0A1E3"/>
<evidence type="ECO:0000313" key="2">
    <source>
        <dbReference type="Proteomes" id="UP000298061"/>
    </source>
</evidence>
<reference evidence="1 2" key="1">
    <citation type="submission" date="2019-02" db="EMBL/GenBank/DDBJ databases">
        <title>Genome sequencing of the rare red list fungi Hericium alpestre (H. flagellum).</title>
        <authorList>
            <person name="Buettner E."/>
            <person name="Kellner H."/>
        </authorList>
    </citation>
    <scope>NUCLEOTIDE SEQUENCE [LARGE SCALE GENOMIC DNA]</scope>
    <source>
        <strain evidence="1 2">DSM 108284</strain>
    </source>
</reference>
<sequence length="78" mass="9090">MSQDADLTMYNHTPLVNADFTFHFDGLEDFARKEKVTLIREHGESMLRQRVKMPTPPLHVHKLSKSLGMWQQQHGSSR</sequence>
<comment type="caution">
    <text evidence="1">The sequence shown here is derived from an EMBL/GenBank/DDBJ whole genome shotgun (WGS) entry which is preliminary data.</text>
</comment>
<keyword evidence="2" id="KW-1185">Reference proteome</keyword>
<evidence type="ECO:0000313" key="1">
    <source>
        <dbReference type="EMBL" id="TFY79538.1"/>
    </source>
</evidence>
<dbReference type="EMBL" id="SFCI01000485">
    <property type="protein sequence ID" value="TFY79538.1"/>
    <property type="molecule type" value="Genomic_DNA"/>
</dbReference>
<name>A0A4Z0A1E3_9AGAM</name>